<dbReference type="OrthoDB" id="6522758at2"/>
<dbReference type="Pfam" id="PF11086">
    <property type="entry name" value="DUF2878"/>
    <property type="match status" value="1"/>
</dbReference>
<dbReference type="EMBL" id="BMIY01000004">
    <property type="protein sequence ID" value="GGG54595.1"/>
    <property type="molecule type" value="Genomic_DNA"/>
</dbReference>
<evidence type="ECO:0008006" key="4">
    <source>
        <dbReference type="Google" id="ProtNLM"/>
    </source>
</evidence>
<keyword evidence="1" id="KW-0812">Transmembrane</keyword>
<organism evidence="2 3">
    <name type="scientific">Pseudohongiella nitratireducens</name>
    <dbReference type="NCBI Taxonomy" id="1768907"/>
    <lineage>
        <taxon>Bacteria</taxon>
        <taxon>Pseudomonadati</taxon>
        <taxon>Pseudomonadota</taxon>
        <taxon>Gammaproteobacteria</taxon>
        <taxon>Pseudomonadales</taxon>
        <taxon>Pseudohongiellaceae</taxon>
        <taxon>Pseudohongiella</taxon>
    </lineage>
</organism>
<dbReference type="RefSeq" id="WP_068812209.1">
    <property type="nucleotide sequence ID" value="NZ_BMIY01000004.1"/>
</dbReference>
<feature type="transmembrane region" description="Helical" evidence="1">
    <location>
        <begin position="15"/>
        <end position="35"/>
    </location>
</feature>
<accession>A0A917LSN8</accession>
<proteinExistence type="predicted"/>
<feature type="transmembrane region" description="Helical" evidence="1">
    <location>
        <begin position="47"/>
        <end position="69"/>
    </location>
</feature>
<feature type="transmembrane region" description="Helical" evidence="1">
    <location>
        <begin position="75"/>
        <end position="94"/>
    </location>
</feature>
<evidence type="ECO:0000313" key="2">
    <source>
        <dbReference type="EMBL" id="GGG54595.1"/>
    </source>
</evidence>
<keyword evidence="1" id="KW-1133">Transmembrane helix</keyword>
<reference evidence="2" key="2">
    <citation type="submission" date="2020-09" db="EMBL/GenBank/DDBJ databases">
        <authorList>
            <person name="Sun Q."/>
            <person name="Zhou Y."/>
        </authorList>
    </citation>
    <scope>NUCLEOTIDE SEQUENCE</scope>
    <source>
        <strain evidence="2">CGMCC 1.15425</strain>
    </source>
</reference>
<protein>
    <recommendedName>
        <fullName evidence="4">DUF2878 domain-containing protein</fullName>
    </recommendedName>
</protein>
<evidence type="ECO:0000256" key="1">
    <source>
        <dbReference type="SAM" id="Phobius"/>
    </source>
</evidence>
<name>A0A917LSN8_9GAMM</name>
<feature type="transmembrane region" description="Helical" evidence="1">
    <location>
        <begin position="106"/>
        <end position="127"/>
    </location>
</feature>
<comment type="caution">
    <text evidence="2">The sequence shown here is derived from an EMBL/GenBank/DDBJ whole genome shotgun (WGS) entry which is preliminary data.</text>
</comment>
<evidence type="ECO:0000313" key="3">
    <source>
        <dbReference type="Proteomes" id="UP000627715"/>
    </source>
</evidence>
<dbReference type="InterPro" id="IPR021306">
    <property type="entry name" value="DUF2878"/>
</dbReference>
<keyword evidence="3" id="KW-1185">Reference proteome</keyword>
<dbReference type="AlphaFoldDB" id="A0A917LSN8"/>
<dbReference type="Proteomes" id="UP000627715">
    <property type="component" value="Unassembled WGS sequence"/>
</dbReference>
<sequence>MVKLIVNAMAFNACWFGLVLLGNTAVPFALAWVVIHIALQRESLQELRYMASVVAVGAASDSLLIASGVLTFEGAAFWLPLWMITLWFSFSTTLNHSLAILRRSRLLRTLVAFTGAPSSYLLGSQLGNVELGLGLPATFAVFAVTWFILLEIFSRIPIQNATPPELCPES</sequence>
<feature type="transmembrane region" description="Helical" evidence="1">
    <location>
        <begin position="133"/>
        <end position="153"/>
    </location>
</feature>
<gene>
    <name evidence="2" type="ORF">GCM10011403_09630</name>
</gene>
<reference evidence="2" key="1">
    <citation type="journal article" date="2014" name="Int. J. Syst. Evol. Microbiol.">
        <title>Complete genome sequence of Corynebacterium casei LMG S-19264T (=DSM 44701T), isolated from a smear-ripened cheese.</title>
        <authorList>
            <consortium name="US DOE Joint Genome Institute (JGI-PGF)"/>
            <person name="Walter F."/>
            <person name="Albersmeier A."/>
            <person name="Kalinowski J."/>
            <person name="Ruckert C."/>
        </authorList>
    </citation>
    <scope>NUCLEOTIDE SEQUENCE</scope>
    <source>
        <strain evidence="2">CGMCC 1.15425</strain>
    </source>
</reference>
<keyword evidence="1" id="KW-0472">Membrane</keyword>